<comment type="catalytic activity">
    <reaction evidence="27">
        <text>1-hexadecanoyl-sn-glycero-3-phosphocholine + H2O = 1-hexadecanoyl-sn-glycerol + phosphocholine + H(+)</text>
        <dbReference type="Rhea" id="RHEA:41119"/>
        <dbReference type="ChEBI" id="CHEBI:15377"/>
        <dbReference type="ChEBI" id="CHEBI:15378"/>
        <dbReference type="ChEBI" id="CHEBI:72998"/>
        <dbReference type="ChEBI" id="CHEBI:75542"/>
        <dbReference type="ChEBI" id="CHEBI:295975"/>
    </reaction>
    <physiologicalReaction direction="left-to-right" evidence="27">
        <dbReference type="Rhea" id="RHEA:41120"/>
    </physiologicalReaction>
</comment>
<comment type="catalytic activity">
    <reaction evidence="26">
        <text>1-tetradecanoyl-sn-glycero-3-phosphocholine + H2O = 1-tetradecanoyl-sn-glycerol + phosphocholine + H(+)</text>
        <dbReference type="Rhea" id="RHEA:40999"/>
        <dbReference type="ChEBI" id="CHEBI:15377"/>
        <dbReference type="ChEBI" id="CHEBI:15378"/>
        <dbReference type="ChEBI" id="CHEBI:64489"/>
        <dbReference type="ChEBI" id="CHEBI:75536"/>
        <dbReference type="ChEBI" id="CHEBI:295975"/>
    </reaction>
    <physiologicalReaction direction="left-to-right" evidence="26">
        <dbReference type="Rhea" id="RHEA:41000"/>
    </physiologicalReaction>
</comment>
<feature type="compositionally biased region" description="Polar residues" evidence="32">
    <location>
        <begin position="361"/>
        <end position="373"/>
    </location>
</feature>
<organism evidence="33 34">
    <name type="scientific">Synaphobranchus kaupii</name>
    <name type="common">Kaup's arrowtooth eel</name>
    <dbReference type="NCBI Taxonomy" id="118154"/>
    <lineage>
        <taxon>Eukaryota</taxon>
        <taxon>Metazoa</taxon>
        <taxon>Chordata</taxon>
        <taxon>Craniata</taxon>
        <taxon>Vertebrata</taxon>
        <taxon>Euteleostomi</taxon>
        <taxon>Actinopterygii</taxon>
        <taxon>Neopterygii</taxon>
        <taxon>Teleostei</taxon>
        <taxon>Anguilliformes</taxon>
        <taxon>Synaphobranchidae</taxon>
        <taxon>Synaphobranchus</taxon>
    </lineage>
</organism>
<dbReference type="PANTHER" id="PTHR10151:SF66">
    <property type="entry name" value="GLYCEROPHOSPHOCHOLINE CHOLINEPHOSPHODIESTERASE ENPP6"/>
    <property type="match status" value="1"/>
</dbReference>
<sequence>MKEFIMGTNPDSRLRMWWDGSEPIWVTMQKLKKNVYMYYWMGCEVDILGVRPTHCEEYVFSQSEKSFTDSIEKAVNVLSGRADMAAVYYDKLDVDGHHYGPLSTEVRMTVHRIDLAIQTLNQRIKDKNLQNDLNLILLSDHGITEIKWMDKVIELELYINMSDIIKMVDPGAVVSLWPKQAKFELIYRRLSVVGNMNVYKKQEIPDRYRYKNGKFVSPLTLVADPGWFITESKSKLPYWNNGTGEAQGWQQGWHGYDNEFVDMRGFFLAQGPDFKKNLRAGPIRVVDVYNLMCHTLGIQALPNNGSWSRVEYMLRRGVSGGDRPSTLFSCVLGLVLLLLSLQGLRGLWNLCQAQGNNYMNKYSRPPSSHQGKPTSSTSSHAPPHETRTSVIMKTSHIQVYRQNLLIQGSKTTALVTAGGRTACAWL</sequence>
<name>A0A9Q1JHD7_SYNKA</name>
<keyword evidence="8" id="KW-0479">Metal-binding</keyword>
<comment type="catalytic activity">
    <reaction evidence="25">
        <text>a 1-acyl-sn-glycero-3-phosphocholine + H2O = a 1-acyl-sn-glycerol + phosphocholine + H(+)</text>
        <dbReference type="Rhea" id="RHEA:44720"/>
        <dbReference type="ChEBI" id="CHEBI:15377"/>
        <dbReference type="ChEBI" id="CHEBI:15378"/>
        <dbReference type="ChEBI" id="CHEBI:58168"/>
        <dbReference type="ChEBI" id="CHEBI:64683"/>
        <dbReference type="ChEBI" id="CHEBI:295975"/>
    </reaction>
    <physiologicalReaction direction="left-to-right" evidence="25">
        <dbReference type="Rhea" id="RHEA:44721"/>
    </physiologicalReaction>
</comment>
<evidence type="ECO:0000256" key="9">
    <source>
        <dbReference type="ARBA" id="ARBA00022729"/>
    </source>
</evidence>
<dbReference type="CDD" id="cd16018">
    <property type="entry name" value="Enpp"/>
    <property type="match status" value="1"/>
</dbReference>
<dbReference type="AlphaFoldDB" id="A0A9Q1JHD7"/>
<protein>
    <recommendedName>
        <fullName evidence="4">glycerophosphocholine cholinephosphodiesterase</fullName>
        <ecNumber evidence="4">3.1.4.38</ecNumber>
    </recommendedName>
    <alternativeName>
        <fullName evidence="19">Choline-specific glycerophosphodiester phosphodiesterase</fullName>
    </alternativeName>
    <alternativeName>
        <fullName evidence="18">Ectonucleotide pyrophosphatase/phosphodiesterase family member 6</fullName>
    </alternativeName>
</protein>
<evidence type="ECO:0000256" key="27">
    <source>
        <dbReference type="ARBA" id="ARBA00048209"/>
    </source>
</evidence>
<dbReference type="GO" id="GO:0005886">
    <property type="term" value="C:plasma membrane"/>
    <property type="evidence" value="ECO:0007669"/>
    <property type="project" value="UniProtKB-SubCell"/>
</dbReference>
<dbReference type="EMBL" id="JAINUF010000001">
    <property type="protein sequence ID" value="KAJ8383097.1"/>
    <property type="molecule type" value="Genomic_DNA"/>
</dbReference>
<evidence type="ECO:0000256" key="32">
    <source>
        <dbReference type="SAM" id="MobiDB-lite"/>
    </source>
</evidence>
<comment type="caution">
    <text evidence="33">The sequence shown here is derived from an EMBL/GenBank/DDBJ whole genome shotgun (WGS) entry which is preliminary data.</text>
</comment>
<comment type="subcellular location">
    <subcellularLocation>
        <location evidence="2">Cell membrane</location>
        <topology evidence="2">Lipid-anchor</topology>
        <topology evidence="2">GPI-anchor</topology>
    </subcellularLocation>
</comment>
<dbReference type="Proteomes" id="UP001152622">
    <property type="component" value="Chromosome 1"/>
</dbReference>
<keyword evidence="12" id="KW-0442">Lipid degradation</keyword>
<dbReference type="InterPro" id="IPR017850">
    <property type="entry name" value="Alkaline_phosphatase_core_sf"/>
</dbReference>
<evidence type="ECO:0000256" key="12">
    <source>
        <dbReference type="ARBA" id="ARBA00022963"/>
    </source>
</evidence>
<evidence type="ECO:0000256" key="25">
    <source>
        <dbReference type="ARBA" id="ARBA00047600"/>
    </source>
</evidence>
<comment type="catalytic activity">
    <reaction evidence="29">
        <text>sn-glycerol 3-phosphocholine + H2O = phosphocholine + glycerol + H(+)</text>
        <dbReference type="Rhea" id="RHEA:19545"/>
        <dbReference type="ChEBI" id="CHEBI:15377"/>
        <dbReference type="ChEBI" id="CHEBI:15378"/>
        <dbReference type="ChEBI" id="CHEBI:16870"/>
        <dbReference type="ChEBI" id="CHEBI:17754"/>
        <dbReference type="ChEBI" id="CHEBI:295975"/>
        <dbReference type="EC" id="3.1.4.38"/>
    </reaction>
    <physiologicalReaction direction="left-to-right" evidence="29">
        <dbReference type="Rhea" id="RHEA:19546"/>
    </physiologicalReaction>
</comment>
<evidence type="ECO:0000256" key="21">
    <source>
        <dbReference type="ARBA" id="ARBA00047290"/>
    </source>
</evidence>
<comment type="cofactor">
    <cofactor evidence="1">
        <name>Zn(2+)</name>
        <dbReference type="ChEBI" id="CHEBI:29105"/>
    </cofactor>
</comment>
<evidence type="ECO:0000256" key="28">
    <source>
        <dbReference type="ARBA" id="ARBA00048234"/>
    </source>
</evidence>
<dbReference type="GO" id="GO:0016042">
    <property type="term" value="P:lipid catabolic process"/>
    <property type="evidence" value="ECO:0007669"/>
    <property type="project" value="UniProtKB-KW"/>
</dbReference>
<comment type="function">
    <text evidence="20">Choline-specific glycerophosphodiesterase that hydrolyzes glycerophosphocholine (GPC) and lysophosphatidylcholine (LPC) and contributes to supplying choline to the cells. Has a preference for LPC with short (12:0 and 14:0) or polyunsaturated (18:2 and 20:4) fatty acids. In vitro, hydrolyzes only choline-containing lysophospholipids, such as sphingosylphosphorylcholine (SPC), platelet-activating factor (PAF) and lysoPAF, but not other lysophospholipids.</text>
</comment>
<keyword evidence="17" id="KW-0449">Lipoprotein</keyword>
<dbReference type="EC" id="3.1.4.38" evidence="4"/>
<keyword evidence="7" id="KW-0336">GPI-anchor</keyword>
<proteinExistence type="inferred from homology"/>
<keyword evidence="13" id="KW-0443">Lipid metabolism</keyword>
<evidence type="ECO:0000256" key="1">
    <source>
        <dbReference type="ARBA" id="ARBA00001947"/>
    </source>
</evidence>
<evidence type="ECO:0000256" key="8">
    <source>
        <dbReference type="ARBA" id="ARBA00022723"/>
    </source>
</evidence>
<evidence type="ECO:0000256" key="13">
    <source>
        <dbReference type="ARBA" id="ARBA00023098"/>
    </source>
</evidence>
<evidence type="ECO:0000256" key="31">
    <source>
        <dbReference type="ARBA" id="ARBA00049320"/>
    </source>
</evidence>
<comment type="catalytic activity">
    <reaction evidence="30">
        <text>1-(9Z,12Z)-octadecadienoyl-sn-glycero-3-phosphocholine + H2O = 1-(9Z,12Z-octadecadienoyl)-sn-glycerol + phosphocholine + H(+)</text>
        <dbReference type="Rhea" id="RHEA:41115"/>
        <dbReference type="ChEBI" id="CHEBI:15377"/>
        <dbReference type="ChEBI" id="CHEBI:15378"/>
        <dbReference type="ChEBI" id="CHEBI:28733"/>
        <dbReference type="ChEBI" id="CHEBI:75561"/>
        <dbReference type="ChEBI" id="CHEBI:295975"/>
    </reaction>
    <physiologicalReaction direction="left-to-right" evidence="30">
        <dbReference type="Rhea" id="RHEA:41116"/>
    </physiologicalReaction>
</comment>
<keyword evidence="10" id="KW-0378">Hydrolase</keyword>
<dbReference type="SUPFAM" id="SSF53649">
    <property type="entry name" value="Alkaline phosphatase-like"/>
    <property type="match status" value="1"/>
</dbReference>
<dbReference type="OrthoDB" id="415411at2759"/>
<evidence type="ECO:0000256" key="3">
    <source>
        <dbReference type="ARBA" id="ARBA00010594"/>
    </source>
</evidence>
<evidence type="ECO:0000256" key="22">
    <source>
        <dbReference type="ARBA" id="ARBA00047322"/>
    </source>
</evidence>
<evidence type="ECO:0000256" key="15">
    <source>
        <dbReference type="ARBA" id="ARBA00023157"/>
    </source>
</evidence>
<evidence type="ECO:0000256" key="7">
    <source>
        <dbReference type="ARBA" id="ARBA00022622"/>
    </source>
</evidence>
<evidence type="ECO:0000256" key="29">
    <source>
        <dbReference type="ARBA" id="ARBA00048703"/>
    </source>
</evidence>
<dbReference type="GO" id="GO:0047390">
    <property type="term" value="F:glycerophosphocholine cholinephosphodiesterase activity"/>
    <property type="evidence" value="ECO:0007669"/>
    <property type="project" value="UniProtKB-EC"/>
</dbReference>
<evidence type="ECO:0000256" key="10">
    <source>
        <dbReference type="ARBA" id="ARBA00022801"/>
    </source>
</evidence>
<evidence type="ECO:0000256" key="2">
    <source>
        <dbReference type="ARBA" id="ARBA00004609"/>
    </source>
</evidence>
<evidence type="ECO:0000256" key="18">
    <source>
        <dbReference type="ARBA" id="ARBA00031167"/>
    </source>
</evidence>
<dbReference type="GO" id="GO:0019695">
    <property type="term" value="P:choline metabolic process"/>
    <property type="evidence" value="ECO:0007669"/>
    <property type="project" value="TreeGrafter"/>
</dbReference>
<evidence type="ECO:0000256" key="16">
    <source>
        <dbReference type="ARBA" id="ARBA00023180"/>
    </source>
</evidence>
<evidence type="ECO:0000256" key="17">
    <source>
        <dbReference type="ARBA" id="ARBA00023288"/>
    </source>
</evidence>
<dbReference type="FunFam" id="3.30.1360.180:FF:000001">
    <property type="entry name" value="Ectonucleotide pyrophosphatase/phosphodiesterase family member 6"/>
    <property type="match status" value="1"/>
</dbReference>
<evidence type="ECO:0000256" key="26">
    <source>
        <dbReference type="ARBA" id="ARBA00047779"/>
    </source>
</evidence>
<keyword evidence="11" id="KW-0862">Zinc</keyword>
<dbReference type="InterPro" id="IPR002591">
    <property type="entry name" value="Phosphodiest/P_Trfase"/>
</dbReference>
<comment type="catalytic activity">
    <reaction evidence="31">
        <text>1-(5Z,8Z,11Z,14Z-eicosatetraenoyl)-sn-glycero-3-phosphocholine + H2O = 1-(5Z,8Z,11Z,14Z-eicosatetraenoyl)-sn-glycerol + phosphocholine + H(+)</text>
        <dbReference type="Rhea" id="RHEA:41003"/>
        <dbReference type="ChEBI" id="CHEBI:15377"/>
        <dbReference type="ChEBI" id="CHEBI:15378"/>
        <dbReference type="ChEBI" id="CHEBI:34071"/>
        <dbReference type="ChEBI" id="CHEBI:74344"/>
        <dbReference type="ChEBI" id="CHEBI:295975"/>
    </reaction>
    <physiologicalReaction direction="left-to-right" evidence="31">
        <dbReference type="Rhea" id="RHEA:41004"/>
    </physiologicalReaction>
</comment>
<dbReference type="GO" id="GO:0046872">
    <property type="term" value="F:metal ion binding"/>
    <property type="evidence" value="ECO:0007669"/>
    <property type="project" value="UniProtKB-KW"/>
</dbReference>
<dbReference type="Gene3D" id="3.40.720.10">
    <property type="entry name" value="Alkaline Phosphatase, subunit A"/>
    <property type="match status" value="1"/>
</dbReference>
<evidence type="ECO:0000256" key="14">
    <source>
        <dbReference type="ARBA" id="ARBA00023136"/>
    </source>
</evidence>
<keyword evidence="34" id="KW-1185">Reference proteome</keyword>
<comment type="catalytic activity">
    <reaction evidence="28">
        <text>sphing-4-enine-phosphocholine + H2O = sphing-4-enine + phosphocholine + H(+)</text>
        <dbReference type="Rhea" id="RHEA:41095"/>
        <dbReference type="ChEBI" id="CHEBI:15377"/>
        <dbReference type="ChEBI" id="CHEBI:15378"/>
        <dbReference type="ChEBI" id="CHEBI:57756"/>
        <dbReference type="ChEBI" id="CHEBI:58906"/>
        <dbReference type="ChEBI" id="CHEBI:295975"/>
    </reaction>
    <physiologicalReaction direction="left-to-right" evidence="28">
        <dbReference type="Rhea" id="RHEA:41096"/>
    </physiologicalReaction>
</comment>
<keyword evidence="14" id="KW-0472">Membrane</keyword>
<dbReference type="GO" id="GO:0098552">
    <property type="term" value="C:side of membrane"/>
    <property type="evidence" value="ECO:0007669"/>
    <property type="project" value="UniProtKB-KW"/>
</dbReference>
<evidence type="ECO:0000256" key="24">
    <source>
        <dbReference type="ARBA" id="ARBA00047494"/>
    </source>
</evidence>
<dbReference type="GO" id="GO:0008889">
    <property type="term" value="F:glycerophosphodiester phosphodiesterase activity"/>
    <property type="evidence" value="ECO:0007669"/>
    <property type="project" value="TreeGrafter"/>
</dbReference>
<keyword evidence="16" id="KW-0325">Glycoprotein</keyword>
<evidence type="ECO:0000313" key="34">
    <source>
        <dbReference type="Proteomes" id="UP001152622"/>
    </source>
</evidence>
<comment type="similarity">
    <text evidence="3">Belongs to the nucleotide pyrophosphatase/phosphodiesterase family.</text>
</comment>
<evidence type="ECO:0000256" key="5">
    <source>
        <dbReference type="ARBA" id="ARBA00022475"/>
    </source>
</evidence>
<dbReference type="Pfam" id="PF01663">
    <property type="entry name" value="Phosphodiest"/>
    <property type="match status" value="1"/>
</dbReference>
<accession>A0A9Q1JHD7</accession>
<dbReference type="Gene3D" id="3.30.1360.180">
    <property type="match status" value="1"/>
</dbReference>
<evidence type="ECO:0000256" key="4">
    <source>
        <dbReference type="ARBA" id="ARBA00012318"/>
    </source>
</evidence>
<reference evidence="33" key="1">
    <citation type="journal article" date="2023" name="Science">
        <title>Genome structures resolve the early diversification of teleost fishes.</title>
        <authorList>
            <person name="Parey E."/>
            <person name="Louis A."/>
            <person name="Montfort J."/>
            <person name="Bouchez O."/>
            <person name="Roques C."/>
            <person name="Iampietro C."/>
            <person name="Lluch J."/>
            <person name="Castinel A."/>
            <person name="Donnadieu C."/>
            <person name="Desvignes T."/>
            <person name="Floi Bucao C."/>
            <person name="Jouanno E."/>
            <person name="Wen M."/>
            <person name="Mejri S."/>
            <person name="Dirks R."/>
            <person name="Jansen H."/>
            <person name="Henkel C."/>
            <person name="Chen W.J."/>
            <person name="Zahm M."/>
            <person name="Cabau C."/>
            <person name="Klopp C."/>
            <person name="Thompson A.W."/>
            <person name="Robinson-Rechavi M."/>
            <person name="Braasch I."/>
            <person name="Lecointre G."/>
            <person name="Bobe J."/>
            <person name="Postlethwait J.H."/>
            <person name="Berthelot C."/>
            <person name="Roest Crollius H."/>
            <person name="Guiguen Y."/>
        </authorList>
    </citation>
    <scope>NUCLEOTIDE SEQUENCE</scope>
    <source>
        <strain evidence="33">WJC10195</strain>
    </source>
</reference>
<comment type="catalytic activity">
    <reaction evidence="24">
        <text>a 1-O-alkyl-sn-glycero-3-phosphocholine + H2O = a 1-O-alkyl-sn-glycerol + phosphocholine + H(+)</text>
        <dbReference type="Rhea" id="RHEA:36083"/>
        <dbReference type="ChEBI" id="CHEBI:15377"/>
        <dbReference type="ChEBI" id="CHEBI:15378"/>
        <dbReference type="ChEBI" id="CHEBI:15850"/>
        <dbReference type="ChEBI" id="CHEBI:30909"/>
        <dbReference type="ChEBI" id="CHEBI:295975"/>
    </reaction>
    <physiologicalReaction direction="left-to-right" evidence="24">
        <dbReference type="Rhea" id="RHEA:36084"/>
    </physiologicalReaction>
</comment>
<keyword evidence="15" id="KW-1015">Disulfide bond</keyword>
<evidence type="ECO:0000256" key="23">
    <source>
        <dbReference type="ARBA" id="ARBA00047482"/>
    </source>
</evidence>
<comment type="catalytic activity">
    <reaction evidence="21">
        <text>1-dodecanoyl-sn-glycero-3-phosphocholine + H2O = 1-dodecanoyl-sn-glycerol + phosphocholine + H(+)</text>
        <dbReference type="Rhea" id="RHEA:41127"/>
        <dbReference type="ChEBI" id="CHEBI:15377"/>
        <dbReference type="ChEBI" id="CHEBI:15378"/>
        <dbReference type="ChEBI" id="CHEBI:74966"/>
        <dbReference type="ChEBI" id="CHEBI:75529"/>
        <dbReference type="ChEBI" id="CHEBI:295975"/>
    </reaction>
    <physiologicalReaction direction="left-to-right" evidence="21">
        <dbReference type="Rhea" id="RHEA:41128"/>
    </physiologicalReaction>
</comment>
<dbReference type="PANTHER" id="PTHR10151">
    <property type="entry name" value="ECTONUCLEOTIDE PYROPHOSPHATASE/PHOSPHODIESTERASE"/>
    <property type="match status" value="1"/>
</dbReference>
<evidence type="ECO:0000256" key="6">
    <source>
        <dbReference type="ARBA" id="ARBA00022553"/>
    </source>
</evidence>
<evidence type="ECO:0000256" key="20">
    <source>
        <dbReference type="ARBA" id="ARBA00046203"/>
    </source>
</evidence>
<gene>
    <name evidence="33" type="ORF">SKAU_G00038750</name>
</gene>
<evidence type="ECO:0000256" key="30">
    <source>
        <dbReference type="ARBA" id="ARBA00049092"/>
    </source>
</evidence>
<feature type="region of interest" description="Disordered" evidence="32">
    <location>
        <begin position="361"/>
        <end position="385"/>
    </location>
</feature>
<evidence type="ECO:0000256" key="19">
    <source>
        <dbReference type="ARBA" id="ARBA00032556"/>
    </source>
</evidence>
<evidence type="ECO:0000313" key="33">
    <source>
        <dbReference type="EMBL" id="KAJ8383097.1"/>
    </source>
</evidence>
<evidence type="ECO:0000256" key="11">
    <source>
        <dbReference type="ARBA" id="ARBA00022833"/>
    </source>
</evidence>
<comment type="catalytic activity">
    <reaction evidence="23">
        <text>glycero-2-phosphocholine + H2O = phosphocholine + glycerol + H(+)</text>
        <dbReference type="Rhea" id="RHEA:61684"/>
        <dbReference type="ChEBI" id="CHEBI:15377"/>
        <dbReference type="ChEBI" id="CHEBI:15378"/>
        <dbReference type="ChEBI" id="CHEBI:17754"/>
        <dbReference type="ChEBI" id="CHEBI:144950"/>
        <dbReference type="ChEBI" id="CHEBI:295975"/>
    </reaction>
    <physiologicalReaction direction="left-to-right" evidence="23">
        <dbReference type="Rhea" id="RHEA:61685"/>
    </physiologicalReaction>
</comment>
<comment type="catalytic activity">
    <reaction evidence="22">
        <text>1-(9Z-octadecenoyl)-sn-glycero-3-phosphocholine + H2O = 1-(9Z-octadecenoyl)-sn-glycerol + phosphocholine + H(+)</text>
        <dbReference type="Rhea" id="RHEA:41091"/>
        <dbReference type="ChEBI" id="CHEBI:15377"/>
        <dbReference type="ChEBI" id="CHEBI:15378"/>
        <dbReference type="ChEBI" id="CHEBI:28610"/>
        <dbReference type="ChEBI" id="CHEBI:75757"/>
        <dbReference type="ChEBI" id="CHEBI:295975"/>
    </reaction>
    <physiologicalReaction direction="left-to-right" evidence="22">
        <dbReference type="Rhea" id="RHEA:41092"/>
    </physiologicalReaction>
</comment>
<keyword evidence="9" id="KW-0732">Signal</keyword>
<keyword evidence="5" id="KW-1003">Cell membrane</keyword>
<keyword evidence="6" id="KW-0597">Phosphoprotein</keyword>